<organism evidence="10 11">
    <name type="scientific">Euplotes crassus</name>
    <dbReference type="NCBI Taxonomy" id="5936"/>
    <lineage>
        <taxon>Eukaryota</taxon>
        <taxon>Sar</taxon>
        <taxon>Alveolata</taxon>
        <taxon>Ciliophora</taxon>
        <taxon>Intramacronucleata</taxon>
        <taxon>Spirotrichea</taxon>
        <taxon>Hypotrichia</taxon>
        <taxon>Euplotida</taxon>
        <taxon>Euplotidae</taxon>
        <taxon>Moneuplotes</taxon>
    </lineage>
</organism>
<evidence type="ECO:0000256" key="2">
    <source>
        <dbReference type="ARBA" id="ARBA00022737"/>
    </source>
</evidence>
<dbReference type="GO" id="GO:0003677">
    <property type="term" value="F:DNA binding"/>
    <property type="evidence" value="ECO:0007669"/>
    <property type="project" value="UniProtKB-KW"/>
</dbReference>
<feature type="domain" description="HTH myb-type" evidence="9">
    <location>
        <begin position="33"/>
        <end position="84"/>
    </location>
</feature>
<dbReference type="PANTHER" id="PTHR47997">
    <property type="entry name" value="MYB DOMAIN PROTEIN 55"/>
    <property type="match status" value="1"/>
</dbReference>
<feature type="region of interest" description="Disordered" evidence="7">
    <location>
        <begin position="468"/>
        <end position="520"/>
    </location>
</feature>
<feature type="compositionally biased region" description="Polar residues" evidence="7">
    <location>
        <begin position="446"/>
        <end position="456"/>
    </location>
</feature>
<dbReference type="SUPFAM" id="SSF46689">
    <property type="entry name" value="Homeodomain-like"/>
    <property type="match status" value="1"/>
</dbReference>
<dbReference type="AlphaFoldDB" id="A0AAD1Y7T7"/>
<dbReference type="CDD" id="cd00167">
    <property type="entry name" value="SANT"/>
    <property type="match status" value="1"/>
</dbReference>
<dbReference type="InterPro" id="IPR009057">
    <property type="entry name" value="Homeodomain-like_sf"/>
</dbReference>
<reference evidence="10" key="1">
    <citation type="submission" date="2023-07" db="EMBL/GenBank/DDBJ databases">
        <authorList>
            <consortium name="AG Swart"/>
            <person name="Singh M."/>
            <person name="Singh A."/>
            <person name="Seah K."/>
            <person name="Emmerich C."/>
        </authorList>
    </citation>
    <scope>NUCLEOTIDE SEQUENCE</scope>
    <source>
        <strain evidence="10">DP1</strain>
    </source>
</reference>
<dbReference type="PROSITE" id="PS51294">
    <property type="entry name" value="HTH_MYB"/>
    <property type="match status" value="1"/>
</dbReference>
<sequence length="615" mass="69683">MDRNRQTFRRYLIFLGDQASKLEKDGTTTSTLIKKGPITLQEGVKIFKFHHDLGNKWADITTHLPGRTDNTVKNYFYATVRRHLRKINKCLRNNKFCEIFNIQAKQIQLKFLVDALDSGDLDYYQIRKIENKELMGLSKKKSGITVSKISGNEKQMLNNLDGRGKPLDKNLELFKNMLQLIEVDLSDEAAENHSEEQKSDNDNDLQSISFKNAKIDTVDQEILDKHTSQDRRCSARLRDCKYKRPKNSEFESFQDEVKEEENDVNFIDIPTVAKPKKVDMLDKATRCEEYQKQYLLRRRMRKQGKWNPKLKDCSYSGLNKSMNFNPDLEGGSNKISVTTKLYVKVDYNDGLDLKINPTNDEVPGIGGRPEGVNLSIFPNTPTYFQSIPISPKPISENNSTKTADFNFANPNLHPMKSPNYDHFRRNEFRVPTPGSLKHELPFRPSFGSTNRPHINPATSLRQVFGNATSNKNEKSNNDATDNDNSHNNQADDSKPQPPKLGPKGLELDINGITSGYMTGNPFGTPSPLNFPQSCNSNSIFPPNTPDDAKFPALDSSKHFNSRFNREGGIGNMFAPIPSPNAFFENRSGPKNFPISPGGGMFTPFSSNLHQKDGKK</sequence>
<protein>
    <submittedName>
        <fullName evidence="10">Uncharacterized protein</fullName>
    </submittedName>
</protein>
<dbReference type="InterPro" id="IPR001005">
    <property type="entry name" value="SANT/Myb"/>
</dbReference>
<dbReference type="GO" id="GO:0005634">
    <property type="term" value="C:nucleus"/>
    <property type="evidence" value="ECO:0007669"/>
    <property type="project" value="UniProtKB-SubCell"/>
</dbReference>
<dbReference type="Proteomes" id="UP001295684">
    <property type="component" value="Unassembled WGS sequence"/>
</dbReference>
<evidence type="ECO:0000256" key="6">
    <source>
        <dbReference type="ARBA" id="ARBA00023242"/>
    </source>
</evidence>
<dbReference type="InterPro" id="IPR051953">
    <property type="entry name" value="Plant_SW-associated_TFs"/>
</dbReference>
<evidence type="ECO:0000256" key="5">
    <source>
        <dbReference type="ARBA" id="ARBA00023163"/>
    </source>
</evidence>
<feature type="domain" description="Myb-like" evidence="8">
    <location>
        <begin position="30"/>
        <end position="80"/>
    </location>
</feature>
<evidence type="ECO:0000259" key="9">
    <source>
        <dbReference type="PROSITE" id="PS51294"/>
    </source>
</evidence>
<name>A0AAD1Y7T7_EUPCR</name>
<keyword evidence="5" id="KW-0804">Transcription</keyword>
<keyword evidence="6" id="KW-0539">Nucleus</keyword>
<dbReference type="Pfam" id="PF00249">
    <property type="entry name" value="Myb_DNA-binding"/>
    <property type="match status" value="1"/>
</dbReference>
<dbReference type="InterPro" id="IPR017930">
    <property type="entry name" value="Myb_dom"/>
</dbReference>
<evidence type="ECO:0000256" key="3">
    <source>
        <dbReference type="ARBA" id="ARBA00023015"/>
    </source>
</evidence>
<dbReference type="EMBL" id="CAMPGE010028662">
    <property type="protein sequence ID" value="CAI2386172.1"/>
    <property type="molecule type" value="Genomic_DNA"/>
</dbReference>
<comment type="caution">
    <text evidence="10">The sequence shown here is derived from an EMBL/GenBank/DDBJ whole genome shotgun (WGS) entry which is preliminary data.</text>
</comment>
<feature type="region of interest" description="Disordered" evidence="7">
    <location>
        <begin position="584"/>
        <end position="615"/>
    </location>
</feature>
<dbReference type="SMART" id="SM00717">
    <property type="entry name" value="SANT"/>
    <property type="match status" value="1"/>
</dbReference>
<accession>A0AAD1Y7T7</accession>
<feature type="compositionally biased region" description="Polar residues" evidence="7">
    <location>
        <begin position="511"/>
        <end position="520"/>
    </location>
</feature>
<proteinExistence type="predicted"/>
<evidence type="ECO:0000256" key="7">
    <source>
        <dbReference type="SAM" id="MobiDB-lite"/>
    </source>
</evidence>
<dbReference type="Gene3D" id="1.10.10.60">
    <property type="entry name" value="Homeodomain-like"/>
    <property type="match status" value="1"/>
</dbReference>
<dbReference type="PROSITE" id="PS50090">
    <property type="entry name" value="MYB_LIKE"/>
    <property type="match status" value="1"/>
</dbReference>
<keyword evidence="3" id="KW-0805">Transcription regulation</keyword>
<evidence type="ECO:0000256" key="4">
    <source>
        <dbReference type="ARBA" id="ARBA00023125"/>
    </source>
</evidence>
<keyword evidence="11" id="KW-1185">Reference proteome</keyword>
<keyword evidence="2" id="KW-0677">Repeat</keyword>
<comment type="subcellular location">
    <subcellularLocation>
        <location evidence="1">Nucleus</location>
    </subcellularLocation>
</comment>
<feature type="region of interest" description="Disordered" evidence="7">
    <location>
        <begin position="431"/>
        <end position="456"/>
    </location>
</feature>
<dbReference type="PANTHER" id="PTHR47997:SF96">
    <property type="entry name" value="SANT_MYB DOMAIN, HOMEODOMAIN-LIKE PROTEIN-RELATED"/>
    <property type="match status" value="1"/>
</dbReference>
<gene>
    <name evidence="10" type="ORF">ECRASSUSDP1_LOCUS27776</name>
</gene>
<evidence type="ECO:0000313" key="10">
    <source>
        <dbReference type="EMBL" id="CAI2386172.1"/>
    </source>
</evidence>
<keyword evidence="4" id="KW-0238">DNA-binding</keyword>
<evidence type="ECO:0000259" key="8">
    <source>
        <dbReference type="PROSITE" id="PS50090"/>
    </source>
</evidence>
<evidence type="ECO:0000313" key="11">
    <source>
        <dbReference type="Proteomes" id="UP001295684"/>
    </source>
</evidence>
<evidence type="ECO:0000256" key="1">
    <source>
        <dbReference type="ARBA" id="ARBA00004123"/>
    </source>
</evidence>